<comment type="catalytic activity">
    <reaction evidence="8">
        <text>3'-dephospho-CoA + ATP = ADP + CoA + H(+)</text>
        <dbReference type="Rhea" id="RHEA:18245"/>
        <dbReference type="ChEBI" id="CHEBI:15378"/>
        <dbReference type="ChEBI" id="CHEBI:30616"/>
        <dbReference type="ChEBI" id="CHEBI:57287"/>
        <dbReference type="ChEBI" id="CHEBI:57328"/>
        <dbReference type="ChEBI" id="CHEBI:456216"/>
        <dbReference type="EC" id="2.7.1.24"/>
    </reaction>
</comment>
<dbReference type="InterPro" id="IPR001977">
    <property type="entry name" value="Depp_CoAkinase"/>
</dbReference>
<dbReference type="GO" id="GO:0005737">
    <property type="term" value="C:cytoplasm"/>
    <property type="evidence" value="ECO:0007669"/>
    <property type="project" value="UniProtKB-SubCell"/>
</dbReference>
<keyword evidence="4 8" id="KW-0547">Nucleotide-binding</keyword>
<dbReference type="FunFam" id="3.40.50.300:FF:000991">
    <property type="entry name" value="Dephospho-CoA kinase"/>
    <property type="match status" value="1"/>
</dbReference>
<evidence type="ECO:0000256" key="3">
    <source>
        <dbReference type="ARBA" id="ARBA00022679"/>
    </source>
</evidence>
<evidence type="ECO:0000256" key="6">
    <source>
        <dbReference type="ARBA" id="ARBA00022840"/>
    </source>
</evidence>
<evidence type="ECO:0000256" key="5">
    <source>
        <dbReference type="ARBA" id="ARBA00022777"/>
    </source>
</evidence>
<dbReference type="EMBL" id="BMOY01000054">
    <property type="protein sequence ID" value="GGJ13437.1"/>
    <property type="molecule type" value="Genomic_DNA"/>
</dbReference>
<dbReference type="HAMAP" id="MF_00376">
    <property type="entry name" value="Dephospho_CoA_kinase"/>
    <property type="match status" value="1"/>
</dbReference>
<dbReference type="PROSITE" id="PS51219">
    <property type="entry name" value="DPCK"/>
    <property type="match status" value="1"/>
</dbReference>
<comment type="pathway">
    <text evidence="8">Cofactor biosynthesis; coenzyme A biosynthesis; CoA from (R)-pantothenate: step 5/5.</text>
</comment>
<keyword evidence="7 8" id="KW-0173">Coenzyme A biosynthesis</keyword>
<dbReference type="NCBIfam" id="NF002879">
    <property type="entry name" value="PRK03333.1"/>
    <property type="match status" value="1"/>
</dbReference>
<evidence type="ECO:0000256" key="9">
    <source>
        <dbReference type="NCBIfam" id="TIGR00152"/>
    </source>
</evidence>
<dbReference type="NCBIfam" id="TIGR00152">
    <property type="entry name" value="dephospho-CoA kinase"/>
    <property type="match status" value="1"/>
</dbReference>
<evidence type="ECO:0000256" key="8">
    <source>
        <dbReference type="HAMAP-Rule" id="MF_00376"/>
    </source>
</evidence>
<evidence type="ECO:0000256" key="1">
    <source>
        <dbReference type="ARBA" id="ARBA00009018"/>
    </source>
</evidence>
<evidence type="ECO:0000313" key="10">
    <source>
        <dbReference type="EMBL" id="GGJ13437.1"/>
    </source>
</evidence>
<proteinExistence type="inferred from homology"/>
<evidence type="ECO:0000256" key="2">
    <source>
        <dbReference type="ARBA" id="ARBA00022490"/>
    </source>
</evidence>
<dbReference type="PANTHER" id="PTHR10695">
    <property type="entry name" value="DEPHOSPHO-COA KINASE-RELATED"/>
    <property type="match status" value="1"/>
</dbReference>
<keyword evidence="3 8" id="KW-0808">Transferase</keyword>
<dbReference type="GO" id="GO:0004140">
    <property type="term" value="F:dephospho-CoA kinase activity"/>
    <property type="evidence" value="ECO:0007669"/>
    <property type="project" value="UniProtKB-UniRule"/>
</dbReference>
<keyword evidence="6 8" id="KW-0067">ATP-binding</keyword>
<feature type="binding site" evidence="8">
    <location>
        <begin position="10"/>
        <end position="15"/>
    </location>
    <ligand>
        <name>ATP</name>
        <dbReference type="ChEBI" id="CHEBI:30616"/>
    </ligand>
</feature>
<dbReference type="GO" id="GO:0015937">
    <property type="term" value="P:coenzyme A biosynthetic process"/>
    <property type="evidence" value="ECO:0007669"/>
    <property type="project" value="UniProtKB-UniRule"/>
</dbReference>
<comment type="subcellular location">
    <subcellularLocation>
        <location evidence="8">Cytoplasm</location>
    </subcellularLocation>
</comment>
<evidence type="ECO:0000313" key="11">
    <source>
        <dbReference type="Proteomes" id="UP000637695"/>
    </source>
</evidence>
<dbReference type="Proteomes" id="UP000637695">
    <property type="component" value="Unassembled WGS sequence"/>
</dbReference>
<protein>
    <recommendedName>
        <fullName evidence="8 9">Dephospho-CoA kinase</fullName>
        <ecNumber evidence="8 9">2.7.1.24</ecNumber>
    </recommendedName>
    <alternativeName>
        <fullName evidence="8">Dephosphocoenzyme A kinase</fullName>
    </alternativeName>
</protein>
<evidence type="ECO:0000256" key="4">
    <source>
        <dbReference type="ARBA" id="ARBA00022741"/>
    </source>
</evidence>
<evidence type="ECO:0000256" key="7">
    <source>
        <dbReference type="ARBA" id="ARBA00022993"/>
    </source>
</evidence>
<dbReference type="InterPro" id="IPR027417">
    <property type="entry name" value="P-loop_NTPase"/>
</dbReference>
<dbReference type="Gene3D" id="3.40.50.300">
    <property type="entry name" value="P-loop containing nucleotide triphosphate hydrolases"/>
    <property type="match status" value="1"/>
</dbReference>
<dbReference type="GO" id="GO:0005524">
    <property type="term" value="F:ATP binding"/>
    <property type="evidence" value="ECO:0007669"/>
    <property type="project" value="UniProtKB-UniRule"/>
</dbReference>
<keyword evidence="5 8" id="KW-0418">Kinase</keyword>
<dbReference type="RefSeq" id="WP_188883335.1">
    <property type="nucleotide sequence ID" value="NZ_BMOY01000054.1"/>
</dbReference>
<comment type="similarity">
    <text evidence="1 8">Belongs to the CoaE family.</text>
</comment>
<dbReference type="EC" id="2.7.1.24" evidence="8 9"/>
<organism evidence="10 11">
    <name type="scientific">Alicyclobacillus cellulosilyticus</name>
    <dbReference type="NCBI Taxonomy" id="1003997"/>
    <lineage>
        <taxon>Bacteria</taxon>
        <taxon>Bacillati</taxon>
        <taxon>Bacillota</taxon>
        <taxon>Bacilli</taxon>
        <taxon>Bacillales</taxon>
        <taxon>Alicyclobacillaceae</taxon>
        <taxon>Alicyclobacillus</taxon>
    </lineage>
</organism>
<dbReference type="PANTHER" id="PTHR10695:SF46">
    <property type="entry name" value="BIFUNCTIONAL COENZYME A SYNTHASE-RELATED"/>
    <property type="match status" value="1"/>
</dbReference>
<reference evidence="10" key="2">
    <citation type="submission" date="2020-09" db="EMBL/GenBank/DDBJ databases">
        <authorList>
            <person name="Sun Q."/>
            <person name="Ohkuma M."/>
        </authorList>
    </citation>
    <scope>NUCLEOTIDE SEQUENCE</scope>
    <source>
        <strain evidence="10">JCM 18487</strain>
    </source>
</reference>
<comment type="caution">
    <text evidence="10">The sequence shown here is derived from an EMBL/GenBank/DDBJ whole genome shotgun (WGS) entry which is preliminary data.</text>
</comment>
<keyword evidence="11" id="KW-1185">Reference proteome</keyword>
<dbReference type="SUPFAM" id="SSF52540">
    <property type="entry name" value="P-loop containing nucleoside triphosphate hydrolases"/>
    <property type="match status" value="1"/>
</dbReference>
<dbReference type="CDD" id="cd02022">
    <property type="entry name" value="DPCK"/>
    <property type="match status" value="1"/>
</dbReference>
<comment type="function">
    <text evidence="8">Catalyzes the phosphorylation of the 3'-hydroxyl group of dephosphocoenzyme A to form coenzyme A.</text>
</comment>
<keyword evidence="2 8" id="KW-0963">Cytoplasm</keyword>
<reference evidence="10" key="1">
    <citation type="journal article" date="2014" name="Int. J. Syst. Evol. Microbiol.">
        <title>Complete genome sequence of Corynebacterium casei LMG S-19264T (=DSM 44701T), isolated from a smear-ripened cheese.</title>
        <authorList>
            <consortium name="US DOE Joint Genome Institute (JGI-PGF)"/>
            <person name="Walter F."/>
            <person name="Albersmeier A."/>
            <person name="Kalinowski J."/>
            <person name="Ruckert C."/>
        </authorList>
    </citation>
    <scope>NUCLEOTIDE SEQUENCE</scope>
    <source>
        <strain evidence="10">JCM 18487</strain>
    </source>
</reference>
<sequence length="202" mass="22551">MIVGLTGGIATGKSTVSSMLRELGAFVVDADVWARKVVEPGTEGLREVVARFGPGVLNPDGSLNRRALAEMVFQDEAARNDLNAIVHPRVRAGMMAETKARLKLHPHDPVVWDVPLLFEGPTRDMVDVTVLVYAPEEVQLRRIMARDGLDERAARLRIKAQMPIEEKRRLADFVIDNSHSLDETKEQVQRVWEVIRAAAARR</sequence>
<gene>
    <name evidence="8 10" type="primary">coaE</name>
    <name evidence="10" type="ORF">GCM10010885_23400</name>
</gene>
<dbReference type="Pfam" id="PF01121">
    <property type="entry name" value="CoaE"/>
    <property type="match status" value="1"/>
</dbReference>
<name>A0A917NPN8_9BACL</name>
<dbReference type="AlphaFoldDB" id="A0A917NPN8"/>
<accession>A0A917NPN8</accession>